<dbReference type="EC" id="4.2.3.4" evidence="6 17"/>
<dbReference type="PANTHER" id="PTHR43622">
    <property type="entry name" value="3-DEHYDROQUINATE SYNTHASE"/>
    <property type="match status" value="1"/>
</dbReference>
<keyword evidence="13 17" id="KW-0520">NAD</keyword>
<comment type="similarity">
    <text evidence="5 17">Belongs to the sugar phosphate cyclases superfamily. Dehydroquinate synthase family.</text>
</comment>
<dbReference type="Proteomes" id="UP001179280">
    <property type="component" value="Unassembled WGS sequence"/>
</dbReference>
<keyword evidence="9 17" id="KW-0028">Amino-acid biosynthesis</keyword>
<keyword evidence="12 17" id="KW-0862">Zinc</keyword>
<evidence type="ECO:0000256" key="10">
    <source>
        <dbReference type="ARBA" id="ARBA00022723"/>
    </source>
</evidence>
<dbReference type="PIRSF" id="PIRSF001455">
    <property type="entry name" value="DHQ_synth"/>
    <property type="match status" value="1"/>
</dbReference>
<keyword evidence="8 17" id="KW-0963">Cytoplasm</keyword>
<proteinExistence type="inferred from homology"/>
<comment type="subcellular location">
    <subcellularLocation>
        <location evidence="3 17">Cytoplasm</location>
    </subcellularLocation>
</comment>
<comment type="pathway">
    <text evidence="4 17">Metabolic intermediate biosynthesis; chorismate biosynthesis; chorismate from D-erythrose 4-phosphate and phosphoenolpyruvate: step 2/7.</text>
</comment>
<dbReference type="InterPro" id="IPR030963">
    <property type="entry name" value="DHQ_synth_fam"/>
</dbReference>
<dbReference type="PANTHER" id="PTHR43622:SF7">
    <property type="entry name" value="3-DEHYDROQUINATE SYNTHASE, CHLOROPLASTIC"/>
    <property type="match status" value="1"/>
</dbReference>
<dbReference type="InterPro" id="IPR050071">
    <property type="entry name" value="Dehydroquinate_synthase"/>
</dbReference>
<comment type="function">
    <text evidence="17">Catalyzes the conversion of 3-deoxy-D-arabino-heptulosonate 7-phosphate (DAHP) to dehydroquinate (DHQ).</text>
</comment>
<feature type="domain" description="3-dehydroquinate synthase N-terminal" evidence="18">
    <location>
        <begin position="64"/>
        <end position="175"/>
    </location>
</feature>
<comment type="cofactor">
    <cofactor evidence="17">
        <name>Co(2+)</name>
        <dbReference type="ChEBI" id="CHEBI:48828"/>
    </cofactor>
    <cofactor evidence="17">
        <name>Zn(2+)</name>
        <dbReference type="ChEBI" id="CHEBI:29105"/>
    </cofactor>
    <text evidence="17">Binds 1 divalent metal cation per subunit. Can use either Co(2+) or Zn(2+).</text>
</comment>
<evidence type="ECO:0000256" key="16">
    <source>
        <dbReference type="ARBA" id="ARBA00023285"/>
    </source>
</evidence>
<keyword evidence="11 17" id="KW-0547">Nucleotide-binding</keyword>
<feature type="binding site" evidence="17">
    <location>
        <begin position="126"/>
        <end position="127"/>
    </location>
    <ligand>
        <name>NAD(+)</name>
        <dbReference type="ChEBI" id="CHEBI:57540"/>
    </ligand>
</feature>
<evidence type="ECO:0000256" key="15">
    <source>
        <dbReference type="ARBA" id="ARBA00023239"/>
    </source>
</evidence>
<keyword evidence="21" id="KW-1185">Reference proteome</keyword>
<feature type="binding site" evidence="17">
    <location>
        <begin position="102"/>
        <end position="106"/>
    </location>
    <ligand>
        <name>NAD(+)</name>
        <dbReference type="ChEBI" id="CHEBI:57540"/>
    </ligand>
</feature>
<feature type="domain" description="3-dehydroquinate synthase C-terminal" evidence="19">
    <location>
        <begin position="177"/>
        <end position="320"/>
    </location>
</feature>
<evidence type="ECO:0000256" key="3">
    <source>
        <dbReference type="ARBA" id="ARBA00004496"/>
    </source>
</evidence>
<comment type="catalytic activity">
    <reaction evidence="1 17">
        <text>7-phospho-2-dehydro-3-deoxy-D-arabino-heptonate = 3-dehydroquinate + phosphate</text>
        <dbReference type="Rhea" id="RHEA:21968"/>
        <dbReference type="ChEBI" id="CHEBI:32364"/>
        <dbReference type="ChEBI" id="CHEBI:43474"/>
        <dbReference type="ChEBI" id="CHEBI:58394"/>
        <dbReference type="EC" id="4.2.3.4"/>
    </reaction>
</comment>
<evidence type="ECO:0000256" key="7">
    <source>
        <dbReference type="ARBA" id="ARBA00017684"/>
    </source>
</evidence>
<comment type="cofactor">
    <cofactor evidence="2 17">
        <name>NAD(+)</name>
        <dbReference type="ChEBI" id="CHEBI:57540"/>
    </cofactor>
</comment>
<reference evidence="20" key="1">
    <citation type="submission" date="2021-01" db="EMBL/GenBank/DDBJ databases">
        <title>Genomic Encyclopedia of Type Strains, Phase IV (KMG-IV): sequencing the most valuable type-strain genomes for metagenomic binning, comparative biology and taxonomic classification.</title>
        <authorList>
            <person name="Goeker M."/>
        </authorList>
    </citation>
    <scope>NUCLEOTIDE SEQUENCE</scope>
    <source>
        <strain evidence="20">DSM 21943</strain>
    </source>
</reference>
<evidence type="ECO:0000256" key="2">
    <source>
        <dbReference type="ARBA" id="ARBA00001911"/>
    </source>
</evidence>
<evidence type="ECO:0000256" key="1">
    <source>
        <dbReference type="ARBA" id="ARBA00001393"/>
    </source>
</evidence>
<dbReference type="InterPro" id="IPR056179">
    <property type="entry name" value="DHQS_C"/>
</dbReference>
<comment type="caution">
    <text evidence="20">The sequence shown here is derived from an EMBL/GenBank/DDBJ whole genome shotgun (WGS) entry which is preliminary data.</text>
</comment>
<evidence type="ECO:0000256" key="14">
    <source>
        <dbReference type="ARBA" id="ARBA00023141"/>
    </source>
</evidence>
<evidence type="ECO:0000256" key="5">
    <source>
        <dbReference type="ARBA" id="ARBA00005412"/>
    </source>
</evidence>
<keyword evidence="15 17" id="KW-0456">Lyase</keyword>
<dbReference type="InterPro" id="IPR030960">
    <property type="entry name" value="DHQS/DOIS_N"/>
</dbReference>
<keyword evidence="14 17" id="KW-0057">Aromatic amino acid biosynthesis</keyword>
<dbReference type="RefSeq" id="WP_204467644.1">
    <property type="nucleotide sequence ID" value="NZ_JAFBCV010000012.1"/>
</dbReference>
<protein>
    <recommendedName>
        <fullName evidence="7 17">3-dehydroquinate synthase</fullName>
        <shortName evidence="17">DHQS</shortName>
        <ecNumber evidence="6 17">4.2.3.4</ecNumber>
    </recommendedName>
</protein>
<evidence type="ECO:0000313" key="21">
    <source>
        <dbReference type="Proteomes" id="UP001179280"/>
    </source>
</evidence>
<dbReference type="NCBIfam" id="TIGR01357">
    <property type="entry name" value="aroB"/>
    <property type="match status" value="1"/>
</dbReference>
<gene>
    <name evidence="17" type="primary">aroB</name>
    <name evidence="20" type="ORF">JOC54_003439</name>
</gene>
<evidence type="ECO:0000256" key="17">
    <source>
        <dbReference type="HAMAP-Rule" id="MF_00110"/>
    </source>
</evidence>
<evidence type="ECO:0000259" key="19">
    <source>
        <dbReference type="Pfam" id="PF24621"/>
    </source>
</evidence>
<evidence type="ECO:0000256" key="11">
    <source>
        <dbReference type="ARBA" id="ARBA00022741"/>
    </source>
</evidence>
<dbReference type="SUPFAM" id="SSF56796">
    <property type="entry name" value="Dehydroquinate synthase-like"/>
    <property type="match status" value="1"/>
</dbReference>
<evidence type="ECO:0000256" key="13">
    <source>
        <dbReference type="ARBA" id="ARBA00023027"/>
    </source>
</evidence>
<dbReference type="HAMAP" id="MF_00110">
    <property type="entry name" value="DHQ_synthase"/>
    <property type="match status" value="1"/>
</dbReference>
<organism evidence="20 21">
    <name type="scientific">Shouchella xiaoxiensis</name>
    <dbReference type="NCBI Taxonomy" id="766895"/>
    <lineage>
        <taxon>Bacteria</taxon>
        <taxon>Bacillati</taxon>
        <taxon>Bacillota</taxon>
        <taxon>Bacilli</taxon>
        <taxon>Bacillales</taxon>
        <taxon>Bacillaceae</taxon>
        <taxon>Shouchella</taxon>
    </lineage>
</organism>
<dbReference type="CDD" id="cd08195">
    <property type="entry name" value="DHQS"/>
    <property type="match status" value="1"/>
</dbReference>
<feature type="binding site" evidence="17">
    <location>
        <position position="147"/>
    </location>
    <ligand>
        <name>NAD(+)</name>
        <dbReference type="ChEBI" id="CHEBI:57540"/>
    </ligand>
</feature>
<dbReference type="Pfam" id="PF24621">
    <property type="entry name" value="DHQS_C"/>
    <property type="match status" value="1"/>
</dbReference>
<sequence length="357" mass="39375">MRVDVQTTNQSYQVLIEPGIITRAGEEIKKAAPASSYLIIVDENVATTYLSIFLASFEQEIPYYVVPSGEASKSFSQYESLLDYCLQIKLDRSSVILAFGGGVVGDLAGFVAGTYMRGIRFVQIPTTLLAHDSSVGGKVAINLADGKNMVGVFHQPELVLYDPNVLKTLPEKEWRSGFAEIVKMGFIADRAFFEWLHLEVTDLKAIKQETLIQFIAKAVQLKAAIVQQDEREDNVRALLNFGHTLGHAIEAELGYGAITHGEAIAIGMRFAIRLGNRILSHSIDGSSFEKWFETLGYSLNVPPELSATSLLTRMKVDKKASYQNFVMVLLDQVGQAKVYNVAVDDAMLVLKQELGES</sequence>
<dbReference type="EMBL" id="JAFBCV010000012">
    <property type="protein sequence ID" value="MBM7840159.1"/>
    <property type="molecule type" value="Genomic_DNA"/>
</dbReference>
<evidence type="ECO:0000256" key="9">
    <source>
        <dbReference type="ARBA" id="ARBA00022605"/>
    </source>
</evidence>
<keyword evidence="16 17" id="KW-0170">Cobalt</keyword>
<dbReference type="Gene3D" id="1.20.1090.10">
    <property type="entry name" value="Dehydroquinate synthase-like - alpha domain"/>
    <property type="match status" value="1"/>
</dbReference>
<dbReference type="Gene3D" id="3.40.50.1970">
    <property type="match status" value="1"/>
</dbReference>
<feature type="binding site" evidence="17">
    <location>
        <begin position="68"/>
        <end position="73"/>
    </location>
    <ligand>
        <name>NAD(+)</name>
        <dbReference type="ChEBI" id="CHEBI:57540"/>
    </ligand>
</feature>
<feature type="binding site" evidence="17">
    <location>
        <position position="138"/>
    </location>
    <ligand>
        <name>NAD(+)</name>
        <dbReference type="ChEBI" id="CHEBI:57540"/>
    </ligand>
</feature>
<feature type="binding site" evidence="17">
    <location>
        <position position="260"/>
    </location>
    <ligand>
        <name>Zn(2+)</name>
        <dbReference type="ChEBI" id="CHEBI:29105"/>
    </ligand>
</feature>
<feature type="binding site" evidence="17">
    <location>
        <position position="243"/>
    </location>
    <ligand>
        <name>Zn(2+)</name>
        <dbReference type="ChEBI" id="CHEBI:29105"/>
    </ligand>
</feature>
<accession>A0ABS2T0C2</accession>
<evidence type="ECO:0000256" key="8">
    <source>
        <dbReference type="ARBA" id="ARBA00022490"/>
    </source>
</evidence>
<comment type="caution">
    <text evidence="17">Lacks conserved residue(s) required for the propagation of feature annotation.</text>
</comment>
<keyword evidence="10 17" id="KW-0479">Metal-binding</keyword>
<feature type="binding site" evidence="17">
    <location>
        <position position="180"/>
    </location>
    <ligand>
        <name>Zn(2+)</name>
        <dbReference type="ChEBI" id="CHEBI:29105"/>
    </ligand>
</feature>
<evidence type="ECO:0000313" key="20">
    <source>
        <dbReference type="EMBL" id="MBM7840159.1"/>
    </source>
</evidence>
<dbReference type="InterPro" id="IPR016037">
    <property type="entry name" value="DHQ_synth_AroB"/>
</dbReference>
<evidence type="ECO:0000256" key="4">
    <source>
        <dbReference type="ARBA" id="ARBA00004661"/>
    </source>
</evidence>
<dbReference type="Pfam" id="PF01761">
    <property type="entry name" value="DHQ_synthase"/>
    <property type="match status" value="1"/>
</dbReference>
<evidence type="ECO:0000256" key="6">
    <source>
        <dbReference type="ARBA" id="ARBA00013031"/>
    </source>
</evidence>
<name>A0ABS2T0C2_9BACI</name>
<evidence type="ECO:0000256" key="12">
    <source>
        <dbReference type="ARBA" id="ARBA00022833"/>
    </source>
</evidence>
<dbReference type="GO" id="GO:0003856">
    <property type="term" value="F:3-dehydroquinate synthase activity"/>
    <property type="evidence" value="ECO:0007669"/>
    <property type="project" value="UniProtKB-EC"/>
</dbReference>
<evidence type="ECO:0000259" key="18">
    <source>
        <dbReference type="Pfam" id="PF01761"/>
    </source>
</evidence>